<evidence type="ECO:0000313" key="2">
    <source>
        <dbReference type="EMBL" id="QIS10555.1"/>
    </source>
</evidence>
<evidence type="ECO:0000256" key="1">
    <source>
        <dbReference type="SAM" id="Phobius"/>
    </source>
</evidence>
<protein>
    <submittedName>
        <fullName evidence="2">Uncharacterized protein</fullName>
    </submittedName>
</protein>
<gene>
    <name evidence="2" type="ORF">F5544_13330</name>
</gene>
<dbReference type="Proteomes" id="UP000503540">
    <property type="component" value="Chromosome"/>
</dbReference>
<dbReference type="EMBL" id="CP046172">
    <property type="protein sequence ID" value="QIS10555.1"/>
    <property type="molecule type" value="Genomic_DNA"/>
</dbReference>
<dbReference type="KEGG" id="nah:F5544_13330"/>
<reference evidence="2 3" key="1">
    <citation type="journal article" date="2019" name="ACS Chem. Biol.">
        <title>Identification and Mobilization of a Cryptic Antibiotic Biosynthesis Gene Locus from a Human-Pathogenic Nocardia Isolate.</title>
        <authorList>
            <person name="Herisse M."/>
            <person name="Ishida K."/>
            <person name="Porter J.L."/>
            <person name="Howden B."/>
            <person name="Hertweck C."/>
            <person name="Stinear T.P."/>
            <person name="Pidot S.J."/>
        </authorList>
    </citation>
    <scope>NUCLEOTIDE SEQUENCE [LARGE SCALE GENOMIC DNA]</scope>
    <source>
        <strain evidence="2 3">AUSMDU00012717</strain>
    </source>
</reference>
<feature type="transmembrane region" description="Helical" evidence="1">
    <location>
        <begin position="29"/>
        <end position="53"/>
    </location>
</feature>
<evidence type="ECO:0000313" key="3">
    <source>
        <dbReference type="Proteomes" id="UP000503540"/>
    </source>
</evidence>
<organism evidence="2 3">
    <name type="scientific">Nocardia arthritidis</name>
    <dbReference type="NCBI Taxonomy" id="228602"/>
    <lineage>
        <taxon>Bacteria</taxon>
        <taxon>Bacillati</taxon>
        <taxon>Actinomycetota</taxon>
        <taxon>Actinomycetes</taxon>
        <taxon>Mycobacteriales</taxon>
        <taxon>Nocardiaceae</taxon>
        <taxon>Nocardia</taxon>
    </lineage>
</organism>
<keyword evidence="1" id="KW-0812">Transmembrane</keyword>
<keyword evidence="1" id="KW-1133">Transmembrane helix</keyword>
<name>A0A6G9YBB1_9NOCA</name>
<proteinExistence type="predicted"/>
<dbReference type="AlphaFoldDB" id="A0A6G9YBB1"/>
<sequence>MTEQPTNSAPDEQAQVKQPGALGVLRRRIVTLIVVVALAVGAVVGVIAIRLLVPRTGSPAAAAESSRPIAGLAGGQSGRIGPWLLTLSDYATMGDREVVTVSAQNIANAGVIDKTPADLAKLRFFMMIRDDHGDGGGSSLPHMIDCAPEDGSPLPRTGFVDPGATVTGRVCLRKVGGGPINVPLWAQISAYVADPELVQGNAYFPAGKGDSNSGSSLFWTITDIRNDGPDTRITSVIAAAPPIDHPDWLLASAAVDSFDTATQECQPGTAVAPVPKIAETSPRLIGVTSELCIRGTFNGYKAGFFPRVFWDFPHPTLR</sequence>
<dbReference type="RefSeq" id="WP_167473515.1">
    <property type="nucleotide sequence ID" value="NZ_CP046172.1"/>
</dbReference>
<keyword evidence="1" id="KW-0472">Membrane</keyword>
<accession>A0A6G9YBB1</accession>
<keyword evidence="3" id="KW-1185">Reference proteome</keyword>